<comment type="caution">
    <text evidence="1">The sequence shown here is derived from an EMBL/GenBank/DDBJ whole genome shotgun (WGS) entry which is preliminary data.</text>
</comment>
<dbReference type="EMBL" id="DWUY01000249">
    <property type="protein sequence ID" value="HJD29518.1"/>
    <property type="molecule type" value="Genomic_DNA"/>
</dbReference>
<reference evidence="1" key="2">
    <citation type="submission" date="2021-04" db="EMBL/GenBank/DDBJ databases">
        <authorList>
            <person name="Gilroy R."/>
        </authorList>
    </citation>
    <scope>NUCLEOTIDE SEQUENCE</scope>
    <source>
        <strain evidence="1">ChiBcec6-4105</strain>
    </source>
</reference>
<reference evidence="1" key="1">
    <citation type="journal article" date="2021" name="PeerJ">
        <title>Extensive microbial diversity within the chicken gut microbiome revealed by metagenomics and culture.</title>
        <authorList>
            <person name="Gilroy R."/>
            <person name="Ravi A."/>
            <person name="Getino M."/>
            <person name="Pursley I."/>
            <person name="Horton D.L."/>
            <person name="Alikhan N.F."/>
            <person name="Baker D."/>
            <person name="Gharbi K."/>
            <person name="Hall N."/>
            <person name="Watson M."/>
            <person name="Adriaenssens E.M."/>
            <person name="Foster-Nyarko E."/>
            <person name="Jarju S."/>
            <person name="Secka A."/>
            <person name="Antonio M."/>
            <person name="Oren A."/>
            <person name="Chaudhuri R.R."/>
            <person name="La Ragione R."/>
            <person name="Hildebrand F."/>
            <person name="Pallen M.J."/>
        </authorList>
    </citation>
    <scope>NUCLEOTIDE SEQUENCE</scope>
    <source>
        <strain evidence="1">ChiBcec6-4105</strain>
    </source>
</reference>
<dbReference type="InterPro" id="IPR008792">
    <property type="entry name" value="PQQD"/>
</dbReference>
<sequence>MKLKKDLILRQIAGQYMVMPVGRLSQICQLLHISSSAAFIWKVMEKGEFTEDSLVEEALKEYTDVTDEVLRRDIRKFIQLLDDNYMLDSGKPEPIMGMTKIRMTEKEQKRL</sequence>
<protein>
    <submittedName>
        <fullName evidence="1">PqqD family protein</fullName>
    </submittedName>
</protein>
<organism evidence="1 2">
    <name type="scientific">Candidatus Blautia avicola</name>
    <dbReference type="NCBI Taxonomy" id="2838483"/>
    <lineage>
        <taxon>Bacteria</taxon>
        <taxon>Bacillati</taxon>
        <taxon>Bacillota</taxon>
        <taxon>Clostridia</taxon>
        <taxon>Lachnospirales</taxon>
        <taxon>Lachnospiraceae</taxon>
        <taxon>Blautia</taxon>
    </lineage>
</organism>
<proteinExistence type="predicted"/>
<gene>
    <name evidence="1" type="ORF">H9914_11080</name>
</gene>
<name>A0A9D2TYW9_9FIRM</name>
<dbReference type="Pfam" id="PF05402">
    <property type="entry name" value="PqqD"/>
    <property type="match status" value="1"/>
</dbReference>
<evidence type="ECO:0000313" key="1">
    <source>
        <dbReference type="EMBL" id="HJD29518.1"/>
    </source>
</evidence>
<dbReference type="Proteomes" id="UP000823892">
    <property type="component" value="Unassembled WGS sequence"/>
</dbReference>
<accession>A0A9D2TYW9</accession>
<feature type="non-terminal residue" evidence="1">
    <location>
        <position position="111"/>
    </location>
</feature>
<dbReference type="AlphaFoldDB" id="A0A9D2TYW9"/>
<evidence type="ECO:0000313" key="2">
    <source>
        <dbReference type="Proteomes" id="UP000823892"/>
    </source>
</evidence>